<dbReference type="EMBL" id="JABZSJ010000077">
    <property type="protein sequence ID" value="MBF1385188.1"/>
    <property type="molecule type" value="Genomic_DNA"/>
</dbReference>
<proteinExistence type="predicted"/>
<dbReference type="RefSeq" id="WP_273161110.1">
    <property type="nucleotide sequence ID" value="NZ_CAUSUB010000040.1"/>
</dbReference>
<gene>
    <name evidence="1" type="ORF">HXN26_10175</name>
</gene>
<name>A0A930HP19_9BACT</name>
<dbReference type="Proteomes" id="UP000771736">
    <property type="component" value="Unassembled WGS sequence"/>
</dbReference>
<comment type="caution">
    <text evidence="1">The sequence shown here is derived from an EMBL/GenBank/DDBJ whole genome shotgun (WGS) entry which is preliminary data.</text>
</comment>
<dbReference type="AlphaFoldDB" id="A0A930HP19"/>
<reference evidence="1" key="1">
    <citation type="submission" date="2020-04" db="EMBL/GenBank/DDBJ databases">
        <title>Deep metagenomics examines the oral microbiome during advanced dental caries in children, revealing novel taxa and co-occurrences with host molecules.</title>
        <authorList>
            <person name="Baker J.L."/>
            <person name="Morton J.T."/>
            <person name="Dinis M."/>
            <person name="Alvarez R."/>
            <person name="Tran N.C."/>
            <person name="Knight R."/>
            <person name="Edlund A."/>
        </authorList>
    </citation>
    <scope>NUCLEOTIDE SEQUENCE</scope>
    <source>
        <strain evidence="1">JCVI_44_bin.5</strain>
    </source>
</reference>
<evidence type="ECO:0000313" key="1">
    <source>
        <dbReference type="EMBL" id="MBF1385188.1"/>
    </source>
</evidence>
<organism evidence="1 2">
    <name type="scientific">Prevotella aurantiaca</name>
    <dbReference type="NCBI Taxonomy" id="596085"/>
    <lineage>
        <taxon>Bacteria</taxon>
        <taxon>Pseudomonadati</taxon>
        <taxon>Bacteroidota</taxon>
        <taxon>Bacteroidia</taxon>
        <taxon>Bacteroidales</taxon>
        <taxon>Prevotellaceae</taxon>
        <taxon>Prevotella</taxon>
    </lineage>
</organism>
<accession>A0A930HP19</accession>
<sequence>MLEIDDKNAFLISSDIKDWQAKYADVENLPIEFYLKYKNILSTYKELGKSKKEVLSFFSKIAEDNKESYEFVNEIIDLIEGYCRPDFKVW</sequence>
<protein>
    <submittedName>
        <fullName evidence="1">Uncharacterized protein</fullName>
    </submittedName>
</protein>
<evidence type="ECO:0000313" key="2">
    <source>
        <dbReference type="Proteomes" id="UP000771736"/>
    </source>
</evidence>